<protein>
    <submittedName>
        <fullName evidence="2 4">Uncharacterized protein</fullName>
    </submittedName>
</protein>
<dbReference type="WBParaSite" id="TTAC_0000613501-mRNA-1">
    <property type="protein sequence ID" value="TTAC_0000613501-mRNA-1"/>
    <property type="gene ID" value="TTAC_0000613501"/>
</dbReference>
<keyword evidence="3" id="KW-1185">Reference proteome</keyword>
<feature type="region of interest" description="Disordered" evidence="1">
    <location>
        <begin position="197"/>
        <end position="222"/>
    </location>
</feature>
<dbReference type="OrthoDB" id="6272152at2759"/>
<proteinExistence type="predicted"/>
<evidence type="ECO:0000313" key="4">
    <source>
        <dbReference type="WBParaSite" id="TTAC_0000613501-mRNA-1"/>
    </source>
</evidence>
<name>A0A0R3WZC5_HYDTA</name>
<reference evidence="2 3" key="2">
    <citation type="submission" date="2018-11" db="EMBL/GenBank/DDBJ databases">
        <authorList>
            <consortium name="Pathogen Informatics"/>
        </authorList>
    </citation>
    <scope>NUCLEOTIDE SEQUENCE [LARGE SCALE GENOMIC DNA]</scope>
</reference>
<dbReference type="EMBL" id="UYWX01020294">
    <property type="protein sequence ID" value="VDM30279.1"/>
    <property type="molecule type" value="Genomic_DNA"/>
</dbReference>
<evidence type="ECO:0000313" key="3">
    <source>
        <dbReference type="Proteomes" id="UP000274429"/>
    </source>
</evidence>
<evidence type="ECO:0000256" key="1">
    <source>
        <dbReference type="SAM" id="MobiDB-lite"/>
    </source>
</evidence>
<dbReference type="AlphaFoldDB" id="A0A0R3WZC5"/>
<accession>A0A0R3WZC5</accession>
<organism evidence="4">
    <name type="scientific">Hydatigena taeniaeformis</name>
    <name type="common">Feline tapeworm</name>
    <name type="synonym">Taenia taeniaeformis</name>
    <dbReference type="NCBI Taxonomy" id="6205"/>
    <lineage>
        <taxon>Eukaryota</taxon>
        <taxon>Metazoa</taxon>
        <taxon>Spiralia</taxon>
        <taxon>Lophotrochozoa</taxon>
        <taxon>Platyhelminthes</taxon>
        <taxon>Cestoda</taxon>
        <taxon>Eucestoda</taxon>
        <taxon>Cyclophyllidea</taxon>
        <taxon>Taeniidae</taxon>
        <taxon>Hydatigera</taxon>
    </lineage>
</organism>
<sequence>MRVRQLIVRARASVPNSAQDSNQAGAPIAIICAFTPSNDWPFTQPLHSQHSNVIYQFEMNANGSKPNIWRTSSMINSSPLSEGQSSTSPLGFTKTLPAWSSAPPDLAPSPYNLTSTTQEFTQFPFSLTDPCNLEPVSTTNAMARFLLAQVGAAALSSFGHVPATTIADIASTNTTTVNEQRNSRNLFSIANHISSDVKEKEEEGNAHNSSDVASYSLSYQKR</sequence>
<feature type="compositionally biased region" description="Polar residues" evidence="1">
    <location>
        <begin position="206"/>
        <end position="222"/>
    </location>
</feature>
<gene>
    <name evidence="2" type="ORF">TTAC_LOCUS6120</name>
</gene>
<evidence type="ECO:0000313" key="2">
    <source>
        <dbReference type="EMBL" id="VDM30279.1"/>
    </source>
</evidence>
<dbReference type="Proteomes" id="UP000274429">
    <property type="component" value="Unassembled WGS sequence"/>
</dbReference>
<reference evidence="4" key="1">
    <citation type="submission" date="2016-04" db="UniProtKB">
        <authorList>
            <consortium name="WormBaseParasite"/>
        </authorList>
    </citation>
    <scope>IDENTIFICATION</scope>
</reference>